<evidence type="ECO:0000313" key="4">
    <source>
        <dbReference type="Proteomes" id="UP000013165"/>
    </source>
</evidence>
<dbReference type="eggNOG" id="COG2819">
    <property type="taxonomic scope" value="Bacteria"/>
</dbReference>
<evidence type="ECO:0000313" key="3">
    <source>
        <dbReference type="EMBL" id="ENO15980.2"/>
    </source>
</evidence>
<dbReference type="GO" id="GO:0016788">
    <property type="term" value="F:hydrolase activity, acting on ester bonds"/>
    <property type="evidence" value="ECO:0007669"/>
    <property type="project" value="TreeGrafter"/>
</dbReference>
<accession>N6W0C4</accession>
<dbReference type="Pfam" id="PF00756">
    <property type="entry name" value="Esterase"/>
    <property type="match status" value="1"/>
</dbReference>
<dbReference type="OrthoDB" id="9784036at2"/>
<name>N6W0C4_9GAMM</name>
<keyword evidence="2 3" id="KW-0378">Hydrolase</keyword>
<dbReference type="SUPFAM" id="SSF53474">
    <property type="entry name" value="alpha/beta-Hydrolases"/>
    <property type="match status" value="1"/>
</dbReference>
<protein>
    <submittedName>
        <fullName evidence="3">Alpha/beta hydrolase</fullName>
    </submittedName>
</protein>
<dbReference type="PANTHER" id="PTHR40841:SF2">
    <property type="entry name" value="SIDEROPHORE-DEGRADING ESTERASE (EUROFUNG)"/>
    <property type="match status" value="1"/>
</dbReference>
<comment type="caution">
    <text evidence="3">The sequence shown here is derived from an EMBL/GenBank/DDBJ whole genome shotgun (WGS) entry which is preliminary data.</text>
</comment>
<dbReference type="PANTHER" id="PTHR40841">
    <property type="entry name" value="SIDEROPHORE TRIACETYLFUSARININE C ESTERASE"/>
    <property type="match status" value="1"/>
</dbReference>
<dbReference type="Proteomes" id="UP000013165">
    <property type="component" value="Unassembled WGS sequence"/>
</dbReference>
<dbReference type="InterPro" id="IPR000801">
    <property type="entry name" value="Esterase-like"/>
</dbReference>
<organism evidence="3 4">
    <name type="scientific">Marinobacter nanhaiticus D15-8W</name>
    <dbReference type="NCBI Taxonomy" id="626887"/>
    <lineage>
        <taxon>Bacteria</taxon>
        <taxon>Pseudomonadati</taxon>
        <taxon>Pseudomonadota</taxon>
        <taxon>Gammaproteobacteria</taxon>
        <taxon>Pseudomonadales</taxon>
        <taxon>Marinobacteraceae</taxon>
        <taxon>Marinobacter</taxon>
    </lineage>
</organism>
<gene>
    <name evidence="3" type="ORF">J057_11526</name>
</gene>
<sequence length="331" mass="35948">MPGCLLNRQYACRRLDLSGRPSSLLKALHGVVALVLMGFLPTMAYCTPPGDVSLPDTQSFTLASPETGHDYLIQVALPEAPPPAGGYPVVYLLDGNAYLPLVKVARDTLTRKGPRGPGSPLMIVAIGYPGAARFDFDQRALDYTPPHAARNKSEDVHGGADRFLAFINTRLKPEIARRFEVNPDREALFGHSFGGLFAVHVLLTAPASFNRYIAISPSLWWYGDSPVGAIEDLQRTRPDHDESAAPYVLLGAGGLEQTPDPSERGTPKARQIRARAVIDNVGAFADWLEGRHPTWSVQTTLFPGEGHGSVMWPATRRAIEFLHGQAGNKGH</sequence>
<dbReference type="InterPro" id="IPR052558">
    <property type="entry name" value="Siderophore_Hydrolase_D"/>
</dbReference>
<dbReference type="EMBL" id="APLQ01000011">
    <property type="protein sequence ID" value="ENO15980.2"/>
    <property type="molecule type" value="Genomic_DNA"/>
</dbReference>
<comment type="similarity">
    <text evidence="1">Belongs to the esterase D family.</text>
</comment>
<evidence type="ECO:0000256" key="1">
    <source>
        <dbReference type="ARBA" id="ARBA00005622"/>
    </source>
</evidence>
<dbReference type="HOGENOM" id="CLU_039834_3_0_6"/>
<reference evidence="3 4" key="1">
    <citation type="journal article" date="2013" name="Genome Announc.">
        <title>Genome Sequence of the Polycyclic Aromatic Hydrocarbon-Degrading Bacterium Strain Marinobacter nanhaiticus D15-8WT.</title>
        <authorList>
            <person name="Cui Z."/>
            <person name="Gao W."/>
            <person name="Li Q."/>
            <person name="Xu G."/>
            <person name="Zheng L."/>
        </authorList>
    </citation>
    <scope>NUCLEOTIDE SEQUENCE [LARGE SCALE GENOMIC DNA]</scope>
    <source>
        <strain evidence="3 4">D15-8W</strain>
    </source>
</reference>
<dbReference type="InterPro" id="IPR029058">
    <property type="entry name" value="AB_hydrolase_fold"/>
</dbReference>
<proteinExistence type="inferred from homology"/>
<dbReference type="PATRIC" id="fig|626887.3.peg.2312"/>
<evidence type="ECO:0000256" key="2">
    <source>
        <dbReference type="ARBA" id="ARBA00022801"/>
    </source>
</evidence>
<keyword evidence="4" id="KW-1185">Reference proteome</keyword>
<dbReference type="Gene3D" id="3.40.50.1820">
    <property type="entry name" value="alpha/beta hydrolase"/>
    <property type="match status" value="1"/>
</dbReference>
<dbReference type="AlphaFoldDB" id="N6W0C4"/>
<dbReference type="STRING" id="626887.J057_11526"/>